<proteinExistence type="predicted"/>
<sequence>MREKSAKTFCENSSDTFVTGVDLNSTCPQFVKASKIMKN</sequence>
<evidence type="ECO:0000313" key="1">
    <source>
        <dbReference type="EMBL" id="KXT64949.1"/>
    </source>
</evidence>
<dbReference type="EMBL" id="LQOF01000399">
    <property type="protein sequence ID" value="KXT64949.1"/>
    <property type="molecule type" value="Genomic_DNA"/>
</dbReference>
<organism evidence="1 2">
    <name type="scientific">Streptococcus gallolyticus</name>
    <dbReference type="NCBI Taxonomy" id="315405"/>
    <lineage>
        <taxon>Bacteria</taxon>
        <taxon>Bacillati</taxon>
        <taxon>Bacillota</taxon>
        <taxon>Bacilli</taxon>
        <taxon>Lactobacillales</taxon>
        <taxon>Streptococcaceae</taxon>
        <taxon>Streptococcus</taxon>
    </lineage>
</organism>
<gene>
    <name evidence="1" type="ORF">SGADD02_01938</name>
</gene>
<comment type="caution">
    <text evidence="1">The sequence shown here is derived from an EMBL/GenBank/DDBJ whole genome shotgun (WGS) entry which is preliminary data.</text>
</comment>
<dbReference type="Proteomes" id="UP000070198">
    <property type="component" value="Unassembled WGS sequence"/>
</dbReference>
<accession>A0A139MMK0</accession>
<dbReference type="AlphaFoldDB" id="A0A139MMK0"/>
<name>A0A139MMK0_9STRE</name>
<evidence type="ECO:0000313" key="2">
    <source>
        <dbReference type="Proteomes" id="UP000070198"/>
    </source>
</evidence>
<reference evidence="1 2" key="1">
    <citation type="submission" date="2016-01" db="EMBL/GenBank/DDBJ databases">
        <title>Highly variable Streptococcus oralis are common among viridans streptococci isolated from primates.</title>
        <authorList>
            <person name="Denapaite D."/>
            <person name="Rieger M."/>
            <person name="Koendgen S."/>
            <person name="Brueckner R."/>
            <person name="Ochigava I."/>
            <person name="Kappeler P."/>
            <person name="Maetz-Rensing K."/>
            <person name="Leendertz F."/>
            <person name="Hakenbeck R."/>
        </authorList>
    </citation>
    <scope>NUCLEOTIDE SEQUENCE [LARGE SCALE GENOMIC DNA]</scope>
    <source>
        <strain evidence="1 2">DD02</strain>
    </source>
</reference>
<protein>
    <submittedName>
        <fullName evidence="1">Uncharacterized protein</fullName>
    </submittedName>
</protein>